<feature type="transmembrane region" description="Helical" evidence="1">
    <location>
        <begin position="196"/>
        <end position="222"/>
    </location>
</feature>
<keyword evidence="1" id="KW-0472">Membrane</keyword>
<organism evidence="3 4">
    <name type="scientific">Cerrena zonata</name>
    <dbReference type="NCBI Taxonomy" id="2478898"/>
    <lineage>
        <taxon>Eukaryota</taxon>
        <taxon>Fungi</taxon>
        <taxon>Dikarya</taxon>
        <taxon>Basidiomycota</taxon>
        <taxon>Agaricomycotina</taxon>
        <taxon>Agaricomycetes</taxon>
        <taxon>Polyporales</taxon>
        <taxon>Cerrenaceae</taxon>
        <taxon>Cerrena</taxon>
    </lineage>
</organism>
<feature type="transmembrane region" description="Helical" evidence="1">
    <location>
        <begin position="48"/>
        <end position="67"/>
    </location>
</feature>
<feature type="domain" description="DUF6534" evidence="2">
    <location>
        <begin position="170"/>
        <end position="253"/>
    </location>
</feature>
<dbReference type="Pfam" id="PF20152">
    <property type="entry name" value="DUF6534"/>
    <property type="match status" value="1"/>
</dbReference>
<sequence>MAALPSIPDLVGGFIEGIGISNILFGISIAQAYVYMQNWERDPGWMKCLAISVVLLETGNTVFVQRQQYFYSVLAISNPFLLAKIDWSIPVALIFEIVSEVLVQGFYVHRMWIFSKNFVLTIGTSILLLCRYGFYINCIIGTVRYKTWPELRAAKGFRPSFISTGVVIIFTDLVIASTMAFYLYRKQSQIRKTRGIMTWLILYFVNTGAILAALSLTSLITFFAAPNSLLFCATILLYDRALANALFGALNARLLLRTKRNETVTFGGTSLSGNAGIHSHELHKVQVHVEHDTLVINDQSASLTGSDTVLKSTQSLNSSHVKE</sequence>
<feature type="transmembrane region" description="Helical" evidence="1">
    <location>
        <begin position="228"/>
        <end position="250"/>
    </location>
</feature>
<feature type="transmembrane region" description="Helical" evidence="1">
    <location>
        <begin position="119"/>
        <end position="142"/>
    </location>
</feature>
<dbReference type="PANTHER" id="PTHR40465">
    <property type="entry name" value="CHROMOSOME 1, WHOLE GENOME SHOTGUN SEQUENCE"/>
    <property type="match status" value="1"/>
</dbReference>
<gene>
    <name evidence="3" type="ORF">QCA50_014104</name>
</gene>
<name>A0AAW0FPF0_9APHY</name>
<reference evidence="3 4" key="1">
    <citation type="submission" date="2022-09" db="EMBL/GenBank/DDBJ databases">
        <authorList>
            <person name="Palmer J.M."/>
        </authorList>
    </citation>
    <scope>NUCLEOTIDE SEQUENCE [LARGE SCALE GENOMIC DNA]</scope>
    <source>
        <strain evidence="3 4">DSM 7382</strain>
    </source>
</reference>
<dbReference type="PANTHER" id="PTHR40465:SF1">
    <property type="entry name" value="DUF6534 DOMAIN-CONTAINING PROTEIN"/>
    <property type="match status" value="1"/>
</dbReference>
<dbReference type="AlphaFoldDB" id="A0AAW0FPF0"/>
<evidence type="ECO:0000313" key="4">
    <source>
        <dbReference type="Proteomes" id="UP001385951"/>
    </source>
</evidence>
<feature type="transmembrane region" description="Helical" evidence="1">
    <location>
        <begin position="87"/>
        <end position="107"/>
    </location>
</feature>
<dbReference type="Proteomes" id="UP001385951">
    <property type="component" value="Unassembled WGS sequence"/>
</dbReference>
<evidence type="ECO:0000313" key="3">
    <source>
        <dbReference type="EMBL" id="KAK7682721.1"/>
    </source>
</evidence>
<dbReference type="EMBL" id="JASBNA010000034">
    <property type="protein sequence ID" value="KAK7682721.1"/>
    <property type="molecule type" value="Genomic_DNA"/>
</dbReference>
<accession>A0AAW0FPF0</accession>
<evidence type="ECO:0000259" key="2">
    <source>
        <dbReference type="Pfam" id="PF20152"/>
    </source>
</evidence>
<keyword evidence="1" id="KW-1133">Transmembrane helix</keyword>
<feature type="transmembrane region" description="Helical" evidence="1">
    <location>
        <begin position="14"/>
        <end position="36"/>
    </location>
</feature>
<keyword evidence="4" id="KW-1185">Reference proteome</keyword>
<proteinExistence type="predicted"/>
<dbReference type="InterPro" id="IPR045339">
    <property type="entry name" value="DUF6534"/>
</dbReference>
<keyword evidence="1" id="KW-0812">Transmembrane</keyword>
<evidence type="ECO:0000256" key="1">
    <source>
        <dbReference type="SAM" id="Phobius"/>
    </source>
</evidence>
<protein>
    <recommendedName>
        <fullName evidence="2">DUF6534 domain-containing protein</fullName>
    </recommendedName>
</protein>
<comment type="caution">
    <text evidence="3">The sequence shown here is derived from an EMBL/GenBank/DDBJ whole genome shotgun (WGS) entry which is preliminary data.</text>
</comment>
<feature type="transmembrane region" description="Helical" evidence="1">
    <location>
        <begin position="162"/>
        <end position="184"/>
    </location>
</feature>